<dbReference type="RefSeq" id="XP_012882526.1">
    <property type="nucleotide sequence ID" value="XM_013027072.1"/>
</dbReference>
<dbReference type="GO" id="GO:0005737">
    <property type="term" value="C:cytoplasm"/>
    <property type="evidence" value="ECO:0007669"/>
    <property type="project" value="TreeGrafter"/>
</dbReference>
<dbReference type="Gene3D" id="3.10.450.10">
    <property type="match status" value="1"/>
</dbReference>
<dbReference type="GO" id="GO:0004869">
    <property type="term" value="F:cysteine-type endopeptidase inhibitor activity"/>
    <property type="evidence" value="ECO:0007669"/>
    <property type="project" value="InterPro"/>
</dbReference>
<dbReference type="PANTHER" id="PTHR47010">
    <property type="entry name" value="CYSTATIN-8-RELATED"/>
    <property type="match status" value="1"/>
</dbReference>
<gene>
    <name evidence="5" type="primary">Cst8</name>
</gene>
<evidence type="ECO:0000256" key="2">
    <source>
        <dbReference type="ARBA" id="ARBA00023157"/>
    </source>
</evidence>
<dbReference type="InParanoid" id="A0A1S3G148"/>
<dbReference type="CDD" id="cd00042">
    <property type="entry name" value="CY"/>
    <property type="match status" value="1"/>
</dbReference>
<evidence type="ECO:0000256" key="1">
    <source>
        <dbReference type="ARBA" id="ARBA00009403"/>
    </source>
</evidence>
<feature type="domain" description="Cystatin" evidence="3">
    <location>
        <begin position="15"/>
        <end position="123"/>
    </location>
</feature>
<dbReference type="SUPFAM" id="SSF54403">
    <property type="entry name" value="Cystatin/monellin"/>
    <property type="match status" value="1"/>
</dbReference>
<organism evidence="4 5">
    <name type="scientific">Dipodomys ordii</name>
    <name type="common">Ord's kangaroo rat</name>
    <dbReference type="NCBI Taxonomy" id="10020"/>
    <lineage>
        <taxon>Eukaryota</taxon>
        <taxon>Metazoa</taxon>
        <taxon>Chordata</taxon>
        <taxon>Craniata</taxon>
        <taxon>Vertebrata</taxon>
        <taxon>Euteleostomi</taxon>
        <taxon>Mammalia</taxon>
        <taxon>Eutheria</taxon>
        <taxon>Euarchontoglires</taxon>
        <taxon>Glires</taxon>
        <taxon>Rodentia</taxon>
        <taxon>Castorimorpha</taxon>
        <taxon>Heteromyidae</taxon>
        <taxon>Dipodomyinae</taxon>
        <taxon>Dipodomys</taxon>
    </lineage>
</organism>
<keyword evidence="4" id="KW-1185">Reference proteome</keyword>
<sequence length="125" mass="14426">MGVSIDPAKNKMKVLRPFTFVNVSNANVKQCVWFAMQDYNEESEDEFIFMVVKIARAQMQITDRLEYLIDVRIARSDCRKPLNNNKICAIEEKASREKTIHCTFLVGALPWNGEFNVLSKQCFDA</sequence>
<dbReference type="OrthoDB" id="1908104at2759"/>
<keyword evidence="2" id="KW-1015">Disulfide bond</keyword>
<name>A0A1S3G148_DIPOR</name>
<dbReference type="InterPro" id="IPR052691">
    <property type="entry name" value="Sperm_Mat_Cystatin"/>
</dbReference>
<reference evidence="5" key="1">
    <citation type="submission" date="2025-08" db="UniProtKB">
        <authorList>
            <consortium name="RefSeq"/>
        </authorList>
    </citation>
    <scope>IDENTIFICATION</scope>
    <source>
        <tissue evidence="5">Kidney</tissue>
    </source>
</reference>
<comment type="similarity">
    <text evidence="1">Belongs to the cystatin family.</text>
</comment>
<dbReference type="InterPro" id="IPR000010">
    <property type="entry name" value="Cystatin_dom"/>
</dbReference>
<evidence type="ECO:0000313" key="5">
    <source>
        <dbReference type="RefSeq" id="XP_012882526.1"/>
    </source>
</evidence>
<evidence type="ECO:0000259" key="3">
    <source>
        <dbReference type="SMART" id="SM00043"/>
    </source>
</evidence>
<dbReference type="PANTHER" id="PTHR47010:SF1">
    <property type="entry name" value="CYSTATIN-8"/>
    <property type="match status" value="1"/>
</dbReference>
<dbReference type="GeneID" id="105993734"/>
<dbReference type="STRING" id="10020.ENSDORP00000011148"/>
<dbReference type="SMART" id="SM00043">
    <property type="entry name" value="CY"/>
    <property type="match status" value="1"/>
</dbReference>
<dbReference type="GO" id="GO:0005576">
    <property type="term" value="C:extracellular region"/>
    <property type="evidence" value="ECO:0007669"/>
    <property type="project" value="TreeGrafter"/>
</dbReference>
<dbReference type="Proteomes" id="UP000081671">
    <property type="component" value="Unplaced"/>
</dbReference>
<protein>
    <submittedName>
        <fullName evidence="5">Cystatin-8</fullName>
    </submittedName>
</protein>
<dbReference type="FunCoup" id="A0A1S3G148">
    <property type="interactions" value="18"/>
</dbReference>
<dbReference type="FunFam" id="3.10.450.10:FF:000004">
    <property type="entry name" value="Cystatin C"/>
    <property type="match status" value="1"/>
</dbReference>
<dbReference type="KEGG" id="dord:105993734"/>
<evidence type="ECO:0000313" key="4">
    <source>
        <dbReference type="Proteomes" id="UP000081671"/>
    </source>
</evidence>
<dbReference type="CTD" id="10047"/>
<proteinExistence type="inferred from homology"/>
<dbReference type="InterPro" id="IPR046350">
    <property type="entry name" value="Cystatin_sf"/>
</dbReference>
<dbReference type="Pfam" id="PF00031">
    <property type="entry name" value="Cystatin"/>
    <property type="match status" value="1"/>
</dbReference>
<accession>A0A1S3G148</accession>
<dbReference type="AlphaFoldDB" id="A0A1S3G148"/>
<dbReference type="GO" id="GO:0009986">
    <property type="term" value="C:cell surface"/>
    <property type="evidence" value="ECO:0007669"/>
    <property type="project" value="TreeGrafter"/>
</dbReference>